<name>A0A1R3RTE9_ASPC5</name>
<reference evidence="2" key="1">
    <citation type="journal article" date="2017" name="Genome Biol.">
        <title>Comparative genomics reveals high biological diversity and specific adaptations in the industrially and medically important fungal genus Aspergillus.</title>
        <authorList>
            <person name="de Vries R.P."/>
            <person name="Riley R."/>
            <person name="Wiebenga A."/>
            <person name="Aguilar-Osorio G."/>
            <person name="Amillis S."/>
            <person name="Uchima C.A."/>
            <person name="Anderluh G."/>
            <person name="Asadollahi M."/>
            <person name="Askin M."/>
            <person name="Barry K."/>
            <person name="Battaglia E."/>
            <person name="Bayram O."/>
            <person name="Benocci T."/>
            <person name="Braus-Stromeyer S.A."/>
            <person name="Caldana C."/>
            <person name="Canovas D."/>
            <person name="Cerqueira G.C."/>
            <person name="Chen F."/>
            <person name="Chen W."/>
            <person name="Choi C."/>
            <person name="Clum A."/>
            <person name="Dos Santos R.A."/>
            <person name="Damasio A.R."/>
            <person name="Diallinas G."/>
            <person name="Emri T."/>
            <person name="Fekete E."/>
            <person name="Flipphi M."/>
            <person name="Freyberg S."/>
            <person name="Gallo A."/>
            <person name="Gournas C."/>
            <person name="Habgood R."/>
            <person name="Hainaut M."/>
            <person name="Harispe M.L."/>
            <person name="Henrissat B."/>
            <person name="Hilden K.S."/>
            <person name="Hope R."/>
            <person name="Hossain A."/>
            <person name="Karabika E."/>
            <person name="Karaffa L."/>
            <person name="Karanyi Z."/>
            <person name="Krasevec N."/>
            <person name="Kuo A."/>
            <person name="Kusch H."/>
            <person name="LaButti K."/>
            <person name="Lagendijk E.L."/>
            <person name="Lapidus A."/>
            <person name="Levasseur A."/>
            <person name="Lindquist E."/>
            <person name="Lipzen A."/>
            <person name="Logrieco A.F."/>
            <person name="MacCabe A."/>
            <person name="Maekelae M.R."/>
            <person name="Malavazi I."/>
            <person name="Melin P."/>
            <person name="Meyer V."/>
            <person name="Mielnichuk N."/>
            <person name="Miskei M."/>
            <person name="Molnar A.P."/>
            <person name="Mule G."/>
            <person name="Ngan C.Y."/>
            <person name="Orejas M."/>
            <person name="Orosz E."/>
            <person name="Ouedraogo J.P."/>
            <person name="Overkamp K.M."/>
            <person name="Park H.-S."/>
            <person name="Perrone G."/>
            <person name="Piumi F."/>
            <person name="Punt P.J."/>
            <person name="Ram A.F."/>
            <person name="Ramon A."/>
            <person name="Rauscher S."/>
            <person name="Record E."/>
            <person name="Riano-Pachon D.M."/>
            <person name="Robert V."/>
            <person name="Roehrig J."/>
            <person name="Ruller R."/>
            <person name="Salamov A."/>
            <person name="Salih N.S."/>
            <person name="Samson R.A."/>
            <person name="Sandor E."/>
            <person name="Sanguinetti M."/>
            <person name="Schuetze T."/>
            <person name="Sepcic K."/>
            <person name="Shelest E."/>
            <person name="Sherlock G."/>
            <person name="Sophianopoulou V."/>
            <person name="Squina F.M."/>
            <person name="Sun H."/>
            <person name="Susca A."/>
            <person name="Todd R.B."/>
            <person name="Tsang A."/>
            <person name="Unkles S.E."/>
            <person name="van de Wiele N."/>
            <person name="van Rossen-Uffink D."/>
            <person name="Oliveira J.V."/>
            <person name="Vesth T.C."/>
            <person name="Visser J."/>
            <person name="Yu J.-H."/>
            <person name="Zhou M."/>
            <person name="Andersen M.R."/>
            <person name="Archer D.B."/>
            <person name="Baker S.E."/>
            <person name="Benoit I."/>
            <person name="Brakhage A.A."/>
            <person name="Braus G.H."/>
            <person name="Fischer R."/>
            <person name="Frisvad J.C."/>
            <person name="Goldman G.H."/>
            <person name="Houbraken J."/>
            <person name="Oakley B."/>
            <person name="Pocsi I."/>
            <person name="Scazzocchio C."/>
            <person name="Seiboth B."/>
            <person name="vanKuyk P.A."/>
            <person name="Wortman J."/>
            <person name="Dyer P.S."/>
            <person name="Grigoriev I.V."/>
        </authorList>
    </citation>
    <scope>NUCLEOTIDE SEQUENCE [LARGE SCALE GENOMIC DNA]</scope>
    <source>
        <strain evidence="2">ITEM 5010</strain>
    </source>
</reference>
<proteinExistence type="predicted"/>
<keyword evidence="2" id="KW-1185">Reference proteome</keyword>
<sequence>MPQMQGIDYPFIYHISPVILPIVWLDGRVGSPGTNRSLLNSFRVSGHPLIWGLDTSSVLY</sequence>
<accession>A0A1R3RTE9</accession>
<dbReference type="AlphaFoldDB" id="A0A1R3RTE9"/>
<organism evidence="1 2">
    <name type="scientific">Aspergillus carbonarius (strain ITEM 5010)</name>
    <dbReference type="NCBI Taxonomy" id="602072"/>
    <lineage>
        <taxon>Eukaryota</taxon>
        <taxon>Fungi</taxon>
        <taxon>Dikarya</taxon>
        <taxon>Ascomycota</taxon>
        <taxon>Pezizomycotina</taxon>
        <taxon>Eurotiomycetes</taxon>
        <taxon>Eurotiomycetidae</taxon>
        <taxon>Eurotiales</taxon>
        <taxon>Aspergillaceae</taxon>
        <taxon>Aspergillus</taxon>
        <taxon>Aspergillus subgen. Circumdati</taxon>
    </lineage>
</organism>
<evidence type="ECO:0000313" key="2">
    <source>
        <dbReference type="Proteomes" id="UP000188318"/>
    </source>
</evidence>
<gene>
    <name evidence="1" type="ORF">ASPCADRAFT_205034</name>
</gene>
<evidence type="ECO:0000313" key="1">
    <source>
        <dbReference type="EMBL" id="OOF97776.1"/>
    </source>
</evidence>
<dbReference type="EMBL" id="KV907496">
    <property type="protein sequence ID" value="OOF97776.1"/>
    <property type="molecule type" value="Genomic_DNA"/>
</dbReference>
<dbReference type="Proteomes" id="UP000188318">
    <property type="component" value="Unassembled WGS sequence"/>
</dbReference>
<protein>
    <submittedName>
        <fullName evidence="1">Uncharacterized protein</fullName>
    </submittedName>
</protein>
<dbReference type="VEuPathDB" id="FungiDB:ASPCADRAFT_205034"/>